<dbReference type="EMBL" id="JAYMYJ010000066">
    <property type="protein sequence ID" value="MEB4590813.1"/>
    <property type="molecule type" value="Genomic_DNA"/>
</dbReference>
<feature type="compositionally biased region" description="Basic and acidic residues" evidence="9">
    <location>
        <begin position="290"/>
        <end position="309"/>
    </location>
</feature>
<dbReference type="NCBIfam" id="TIGR00675">
    <property type="entry name" value="dcm"/>
    <property type="match status" value="1"/>
</dbReference>
<keyword evidence="2 7" id="KW-0489">Methyltransferase</keyword>
<evidence type="ECO:0000256" key="5">
    <source>
        <dbReference type="ARBA" id="ARBA00022747"/>
    </source>
</evidence>
<dbReference type="Gene3D" id="3.90.120.10">
    <property type="entry name" value="DNA Methylase, subunit A, domain 2"/>
    <property type="match status" value="1"/>
</dbReference>
<evidence type="ECO:0000256" key="3">
    <source>
        <dbReference type="ARBA" id="ARBA00022679"/>
    </source>
</evidence>
<accession>A0ABU6CWN5</accession>
<comment type="similarity">
    <text evidence="7 8">Belongs to the class I-like SAM-binding methyltransferase superfamily. C5-methyltransferase family.</text>
</comment>
<evidence type="ECO:0000256" key="4">
    <source>
        <dbReference type="ARBA" id="ARBA00022691"/>
    </source>
</evidence>
<evidence type="ECO:0000256" key="6">
    <source>
        <dbReference type="ARBA" id="ARBA00047422"/>
    </source>
</evidence>
<dbReference type="InterPro" id="IPR031303">
    <property type="entry name" value="C5_meth_CS"/>
</dbReference>
<reference evidence="10 11" key="2">
    <citation type="submission" date="2024-01" db="EMBL/GenBank/DDBJ databases">
        <authorList>
            <person name="Xie X."/>
        </authorList>
    </citation>
    <scope>NUCLEOTIDE SEQUENCE [LARGE SCALE GENOMIC DNA]</scope>
    <source>
        <strain evidence="10">SCUT-1</strain>
    </source>
</reference>
<evidence type="ECO:0000256" key="1">
    <source>
        <dbReference type="ARBA" id="ARBA00011975"/>
    </source>
</evidence>
<dbReference type="Pfam" id="PF00145">
    <property type="entry name" value="DNA_methylase"/>
    <property type="match status" value="1"/>
</dbReference>
<dbReference type="PROSITE" id="PS00095">
    <property type="entry name" value="C5_MTASE_2"/>
    <property type="match status" value="1"/>
</dbReference>
<feature type="region of interest" description="Disordered" evidence="9">
    <location>
        <begin position="286"/>
        <end position="313"/>
    </location>
</feature>
<evidence type="ECO:0000256" key="8">
    <source>
        <dbReference type="RuleBase" id="RU000416"/>
    </source>
</evidence>
<evidence type="ECO:0000256" key="9">
    <source>
        <dbReference type="SAM" id="MobiDB-lite"/>
    </source>
</evidence>
<evidence type="ECO:0000256" key="2">
    <source>
        <dbReference type="ARBA" id="ARBA00022603"/>
    </source>
</evidence>
<keyword evidence="5" id="KW-0680">Restriction system</keyword>
<evidence type="ECO:0000256" key="7">
    <source>
        <dbReference type="PROSITE-ProRule" id="PRU01016"/>
    </source>
</evidence>
<comment type="caution">
    <text evidence="10">The sequence shown here is derived from an EMBL/GenBank/DDBJ whole genome shotgun (WGS) entry which is preliminary data.</text>
</comment>
<dbReference type="PRINTS" id="PR00105">
    <property type="entry name" value="C5METTRFRASE"/>
</dbReference>
<dbReference type="PANTHER" id="PTHR10629:SF52">
    <property type="entry name" value="DNA (CYTOSINE-5)-METHYLTRANSFERASE 1"/>
    <property type="match status" value="1"/>
</dbReference>
<dbReference type="PROSITE" id="PS51679">
    <property type="entry name" value="SAM_MT_C5"/>
    <property type="match status" value="1"/>
</dbReference>
<sequence length="514" mass="58762">MNKKTVLTKNYTETSIISRKLERLKRGGKPRVLDLFAGCGGISLGFHAAGFEMIGAIEIDKAAARSHALNFHGNLSPELFEIHARPRDITITEPDELMAGYGVAEPADTQVDVIVGGPPCQAFARVGRAKLREVAEHPEAFLVDPRSNLYLRYLDYVRALKPIALLMENVPDILNYGGHNVAEEVCEVLDDLGYEPRYTILNAVFYGVPEMRERMVLVAYRKELKAGQWHPQPTHWIDLPQGYHGSRQVALQTVRGDLFKENHYFSDPPEPHPDHALPAVTAEQALSDLPKIDDTSEQKQRKGPRRFDQFVRYPGPPRTDYQRLMRQWQGFESMQGIYDHVIRYIPRDYKLFARMQPGDQYPEAHQLSLRMFEERLQEIERKEMSRLLPGTKRYEQEKQEYVPPYDPGKFPNKWRKMEADKPARTLMAHLGKDSYSHIHYDSVQARTISVREAARLQSFPDGFVFEGPMNPAFKQVGNAVPPLMAKAVADLMMEQIEKAREHESENCAQAVVVI</sequence>
<name>A0ABU6CWN5_9GAMM</name>
<proteinExistence type="inferred from homology"/>
<dbReference type="GO" id="GO:0032259">
    <property type="term" value="P:methylation"/>
    <property type="evidence" value="ECO:0007669"/>
    <property type="project" value="UniProtKB-KW"/>
</dbReference>
<dbReference type="SUPFAM" id="SSF53335">
    <property type="entry name" value="S-adenosyl-L-methionine-dependent methyltransferases"/>
    <property type="match status" value="1"/>
</dbReference>
<keyword evidence="11" id="KW-1185">Reference proteome</keyword>
<dbReference type="Proteomes" id="UP001308005">
    <property type="component" value="Unassembled WGS sequence"/>
</dbReference>
<organism evidence="10 11">
    <name type="scientific">Candidatus Thiothrix phosphatis</name>
    <dbReference type="NCBI Taxonomy" id="3112415"/>
    <lineage>
        <taxon>Bacteria</taxon>
        <taxon>Pseudomonadati</taxon>
        <taxon>Pseudomonadota</taxon>
        <taxon>Gammaproteobacteria</taxon>
        <taxon>Thiotrichales</taxon>
        <taxon>Thiotrichaceae</taxon>
        <taxon>Thiothrix</taxon>
    </lineage>
</organism>
<dbReference type="RefSeq" id="WP_324694175.1">
    <property type="nucleotide sequence ID" value="NZ_JAYMYJ010000066.1"/>
</dbReference>
<reference evidence="11" key="1">
    <citation type="submission" date="2023-07" db="EMBL/GenBank/DDBJ databases">
        <title>The carbon used by Thiothrix.</title>
        <authorList>
            <person name="Chen L."/>
        </authorList>
    </citation>
    <scope>NUCLEOTIDE SEQUENCE [LARGE SCALE GENOMIC DNA]</scope>
</reference>
<evidence type="ECO:0000313" key="10">
    <source>
        <dbReference type="EMBL" id="MEB4590813.1"/>
    </source>
</evidence>
<protein>
    <recommendedName>
        <fullName evidence="1">DNA (cytosine-5-)-methyltransferase</fullName>
        <ecNumber evidence="1">2.1.1.37</ecNumber>
    </recommendedName>
</protein>
<dbReference type="GO" id="GO:0003886">
    <property type="term" value="F:DNA (cytosine-5-)-methyltransferase activity"/>
    <property type="evidence" value="ECO:0007669"/>
    <property type="project" value="UniProtKB-EC"/>
</dbReference>
<dbReference type="InterPro" id="IPR001525">
    <property type="entry name" value="C5_MeTfrase"/>
</dbReference>
<dbReference type="InterPro" id="IPR050390">
    <property type="entry name" value="C5-Methyltransferase"/>
</dbReference>
<dbReference type="EC" id="2.1.1.37" evidence="1"/>
<comment type="catalytic activity">
    <reaction evidence="6">
        <text>a 2'-deoxycytidine in DNA + S-adenosyl-L-methionine = a 5-methyl-2'-deoxycytidine in DNA + S-adenosyl-L-homocysteine + H(+)</text>
        <dbReference type="Rhea" id="RHEA:13681"/>
        <dbReference type="Rhea" id="RHEA-COMP:11369"/>
        <dbReference type="Rhea" id="RHEA-COMP:11370"/>
        <dbReference type="ChEBI" id="CHEBI:15378"/>
        <dbReference type="ChEBI" id="CHEBI:57856"/>
        <dbReference type="ChEBI" id="CHEBI:59789"/>
        <dbReference type="ChEBI" id="CHEBI:85452"/>
        <dbReference type="ChEBI" id="CHEBI:85454"/>
        <dbReference type="EC" id="2.1.1.37"/>
    </reaction>
</comment>
<keyword evidence="4 7" id="KW-0949">S-adenosyl-L-methionine</keyword>
<feature type="active site" evidence="7">
    <location>
        <position position="120"/>
    </location>
</feature>
<dbReference type="InterPro" id="IPR029063">
    <property type="entry name" value="SAM-dependent_MTases_sf"/>
</dbReference>
<evidence type="ECO:0000313" key="11">
    <source>
        <dbReference type="Proteomes" id="UP001308005"/>
    </source>
</evidence>
<dbReference type="Gene3D" id="3.40.50.150">
    <property type="entry name" value="Vaccinia Virus protein VP39"/>
    <property type="match status" value="1"/>
</dbReference>
<keyword evidence="3 7" id="KW-0808">Transferase</keyword>
<dbReference type="PANTHER" id="PTHR10629">
    <property type="entry name" value="CYTOSINE-SPECIFIC METHYLTRANSFERASE"/>
    <property type="match status" value="1"/>
</dbReference>
<gene>
    <name evidence="10" type="ORF">VSS37_07475</name>
</gene>